<comment type="catalytic activity">
    <reaction evidence="5">
        <text>L-glutaminyl-[protein] + H2O = L-glutamyl-[protein] + NH4(+)</text>
        <dbReference type="Rhea" id="RHEA:16441"/>
        <dbReference type="Rhea" id="RHEA-COMP:10207"/>
        <dbReference type="Rhea" id="RHEA-COMP:10208"/>
        <dbReference type="ChEBI" id="CHEBI:15377"/>
        <dbReference type="ChEBI" id="CHEBI:28938"/>
        <dbReference type="ChEBI" id="CHEBI:29973"/>
        <dbReference type="ChEBI" id="CHEBI:30011"/>
        <dbReference type="EC" id="3.5.1.44"/>
    </reaction>
</comment>
<dbReference type="InterPro" id="IPR008248">
    <property type="entry name" value="CheB-like"/>
</dbReference>
<feature type="domain" description="Response regulatory" evidence="8">
    <location>
        <begin position="8"/>
        <end position="121"/>
    </location>
</feature>
<dbReference type="Proteomes" id="UP000838686">
    <property type="component" value="Unassembled WGS sequence"/>
</dbReference>
<evidence type="ECO:0000256" key="6">
    <source>
        <dbReference type="PROSITE-ProRule" id="PRU00050"/>
    </source>
</evidence>
<dbReference type="Gene3D" id="3.40.50.2300">
    <property type="match status" value="1"/>
</dbReference>
<evidence type="ECO:0000256" key="7">
    <source>
        <dbReference type="PROSITE-ProRule" id="PRU00169"/>
    </source>
</evidence>
<dbReference type="PIRSF" id="PIRSF000876">
    <property type="entry name" value="RR_chemtxs_CheB"/>
    <property type="match status" value="1"/>
</dbReference>
<dbReference type="InterPro" id="IPR001789">
    <property type="entry name" value="Sig_transdc_resp-reg_receiver"/>
</dbReference>
<dbReference type="PROSITE" id="PS50122">
    <property type="entry name" value="CHEB"/>
    <property type="match status" value="1"/>
</dbReference>
<comment type="catalytic activity">
    <reaction evidence="4 5">
        <text>[protein]-L-glutamate 5-O-methyl ester + H2O = L-glutamyl-[protein] + methanol + H(+)</text>
        <dbReference type="Rhea" id="RHEA:23236"/>
        <dbReference type="Rhea" id="RHEA-COMP:10208"/>
        <dbReference type="Rhea" id="RHEA-COMP:10311"/>
        <dbReference type="ChEBI" id="CHEBI:15377"/>
        <dbReference type="ChEBI" id="CHEBI:15378"/>
        <dbReference type="ChEBI" id="CHEBI:17790"/>
        <dbReference type="ChEBI" id="CHEBI:29973"/>
        <dbReference type="ChEBI" id="CHEBI:82795"/>
        <dbReference type="EC" id="3.1.1.61"/>
    </reaction>
</comment>
<gene>
    <name evidence="10" type="primary">cheB_12</name>
    <name evidence="5" type="synonym">cheB</name>
    <name evidence="10" type="ORF">PAECIP111893_03868</name>
</gene>
<keyword evidence="2 5" id="KW-0145">Chemotaxis</keyword>
<dbReference type="EC" id="3.1.1.61" evidence="5"/>
<comment type="subcellular location">
    <subcellularLocation>
        <location evidence="5">Cytoplasm</location>
    </subcellularLocation>
</comment>
<feature type="active site" evidence="5 6">
    <location>
        <position position="191"/>
    </location>
</feature>
<evidence type="ECO:0000256" key="2">
    <source>
        <dbReference type="ARBA" id="ARBA00022500"/>
    </source>
</evidence>
<evidence type="ECO:0000259" key="9">
    <source>
        <dbReference type="PROSITE" id="PS50122"/>
    </source>
</evidence>
<dbReference type="InterPro" id="IPR000673">
    <property type="entry name" value="Sig_transdc_resp-reg_Me-estase"/>
</dbReference>
<dbReference type="NCBIfam" id="NF009206">
    <property type="entry name" value="PRK12555.1"/>
    <property type="match status" value="1"/>
</dbReference>
<dbReference type="SUPFAM" id="SSF52172">
    <property type="entry name" value="CheY-like"/>
    <property type="match status" value="1"/>
</dbReference>
<organism evidence="10 11">
    <name type="scientific">Paenibacillus plantiphilus</name>
    <dbReference type="NCBI Taxonomy" id="2905650"/>
    <lineage>
        <taxon>Bacteria</taxon>
        <taxon>Bacillati</taxon>
        <taxon>Bacillota</taxon>
        <taxon>Bacilli</taxon>
        <taxon>Bacillales</taxon>
        <taxon>Paenibacillaceae</taxon>
        <taxon>Paenibacillus</taxon>
    </lineage>
</organism>
<dbReference type="CDD" id="cd16432">
    <property type="entry name" value="CheB_Rec"/>
    <property type="match status" value="1"/>
</dbReference>
<dbReference type="InterPro" id="IPR011006">
    <property type="entry name" value="CheY-like_superfamily"/>
</dbReference>
<dbReference type="PROSITE" id="PS50110">
    <property type="entry name" value="RESPONSE_REGULATORY"/>
    <property type="match status" value="1"/>
</dbReference>
<protein>
    <recommendedName>
        <fullName evidence="5">Protein-glutamate methylesterase/protein-glutamine glutaminase</fullName>
        <ecNumber evidence="5">3.1.1.61</ecNumber>
        <ecNumber evidence="5">3.5.1.44</ecNumber>
    </recommendedName>
</protein>
<dbReference type="SUPFAM" id="SSF52738">
    <property type="entry name" value="Methylesterase CheB, C-terminal domain"/>
    <property type="match status" value="1"/>
</dbReference>
<feature type="active site" evidence="5 6">
    <location>
        <position position="165"/>
    </location>
</feature>
<comment type="similarity">
    <text evidence="5">Belongs to the CheB family.</text>
</comment>
<feature type="domain" description="CheB-type methylesterase" evidence="9">
    <location>
        <begin position="153"/>
        <end position="345"/>
    </location>
</feature>
<dbReference type="RefSeq" id="WP_236344222.1">
    <property type="nucleotide sequence ID" value="NZ_CAKMMF010000023.1"/>
</dbReference>
<sequence>MKHRRKIRVLVVDDSPLYREALARGISADPNIEVVATASDPFMARDRIIEFEPDVMTLDVEMPRMNGIEFLRRLMPQYPIPVVVVSALSENVFDALNAGAVEFVTKPDWKLERGMEYLINELTIKIKVASAANVSAWKANAANSSLGGDRINADSKIKVIAVGASTGGTEAIYQLLKSFSRDMPGIVIVQHMPPVFTRMFAERMNNTTLLEVKEAEHGDRLYPGRVLIAAGDTQMRLKKAGGSYAVECYPGEKVSGHCPSVDVLFESVAEAAGNHAIGVILTGMGRDGANGLLAMRRRGARTIGQDEQSSIVYGMPRAAYEIGAVEKQASLNAVSQAVYAIVNGR</sequence>
<evidence type="ECO:0000259" key="8">
    <source>
        <dbReference type="PROSITE" id="PS50110"/>
    </source>
</evidence>
<evidence type="ECO:0000256" key="4">
    <source>
        <dbReference type="ARBA" id="ARBA00048267"/>
    </source>
</evidence>
<dbReference type="InterPro" id="IPR035909">
    <property type="entry name" value="CheB_C"/>
</dbReference>
<dbReference type="PANTHER" id="PTHR42872:SF6">
    <property type="entry name" value="PROTEIN-GLUTAMATE METHYLESTERASE_PROTEIN-GLUTAMINE GLUTAMINASE"/>
    <property type="match status" value="1"/>
</dbReference>
<dbReference type="NCBIfam" id="NF001965">
    <property type="entry name" value="PRK00742.1"/>
    <property type="match status" value="1"/>
</dbReference>
<evidence type="ECO:0000313" key="11">
    <source>
        <dbReference type="Proteomes" id="UP000838686"/>
    </source>
</evidence>
<feature type="modified residue" description="4-aspartylphosphate" evidence="5 7">
    <location>
        <position position="59"/>
    </location>
</feature>
<evidence type="ECO:0000256" key="3">
    <source>
        <dbReference type="ARBA" id="ARBA00022801"/>
    </source>
</evidence>
<dbReference type="SMART" id="SM00448">
    <property type="entry name" value="REC"/>
    <property type="match status" value="1"/>
</dbReference>
<dbReference type="HAMAP" id="MF_00099">
    <property type="entry name" value="CheB_chemtxs"/>
    <property type="match status" value="1"/>
</dbReference>
<dbReference type="GO" id="GO:0008984">
    <property type="term" value="F:protein-glutamate methylesterase activity"/>
    <property type="evidence" value="ECO:0007669"/>
    <property type="project" value="UniProtKB-EC"/>
</dbReference>
<keyword evidence="3 5" id="KW-0378">Hydrolase</keyword>
<evidence type="ECO:0000256" key="5">
    <source>
        <dbReference type="HAMAP-Rule" id="MF_00099"/>
    </source>
</evidence>
<evidence type="ECO:0000256" key="1">
    <source>
        <dbReference type="ARBA" id="ARBA00022490"/>
    </source>
</evidence>
<reference evidence="10" key="1">
    <citation type="submission" date="2022-01" db="EMBL/GenBank/DDBJ databases">
        <authorList>
            <person name="Criscuolo A."/>
        </authorList>
    </citation>
    <scope>NUCLEOTIDE SEQUENCE</scope>
    <source>
        <strain evidence="10">CIP111893</strain>
    </source>
</reference>
<dbReference type="CDD" id="cd17541">
    <property type="entry name" value="REC_CheB-like"/>
    <property type="match status" value="1"/>
</dbReference>
<accession>A0ABM9CK48</accession>
<keyword evidence="1 5" id="KW-0963">Cytoplasm</keyword>
<comment type="domain">
    <text evidence="5">Contains a C-terminal catalytic domain, and an N-terminal region which modulates catalytic activity.</text>
</comment>
<dbReference type="EMBL" id="CAKMMF010000023">
    <property type="protein sequence ID" value="CAH1214912.1"/>
    <property type="molecule type" value="Genomic_DNA"/>
</dbReference>
<evidence type="ECO:0000313" key="10">
    <source>
        <dbReference type="EMBL" id="CAH1214912.1"/>
    </source>
</evidence>
<comment type="PTM">
    <text evidence="5">Phosphorylated by CheA. Phosphorylation of the N-terminal regulatory domain activates the methylesterase activity.</text>
</comment>
<dbReference type="PANTHER" id="PTHR42872">
    <property type="entry name" value="PROTEIN-GLUTAMATE METHYLESTERASE/PROTEIN-GLUTAMINE GLUTAMINASE"/>
    <property type="match status" value="1"/>
</dbReference>
<dbReference type="Gene3D" id="3.40.50.180">
    <property type="entry name" value="Methylesterase CheB, C-terminal domain"/>
    <property type="match status" value="1"/>
</dbReference>
<comment type="caution">
    <text evidence="10">The sequence shown here is derived from an EMBL/GenBank/DDBJ whole genome shotgun (WGS) entry which is preliminary data.</text>
</comment>
<dbReference type="Pfam" id="PF00072">
    <property type="entry name" value="Response_reg"/>
    <property type="match status" value="1"/>
</dbReference>
<feature type="active site" evidence="5 6">
    <location>
        <position position="287"/>
    </location>
</feature>
<keyword evidence="5 7" id="KW-0597">Phosphoprotein</keyword>
<proteinExistence type="inferred from homology"/>
<dbReference type="EC" id="3.5.1.44" evidence="5"/>
<comment type="function">
    <text evidence="5">Involved in chemotaxis. Part of a chemotaxis signal transduction system that modulates chemotaxis in response to various stimuli. Catalyzes the demethylation of specific methylglutamate residues introduced into the chemoreceptors (methyl-accepting chemotaxis proteins or MCP) by CheR. Also mediates the irreversible deamidation of specific glutamine residues to glutamic acid.</text>
</comment>
<dbReference type="Pfam" id="PF01339">
    <property type="entry name" value="CheB_methylest"/>
    <property type="match status" value="1"/>
</dbReference>
<keyword evidence="11" id="KW-1185">Reference proteome</keyword>
<name>A0ABM9CK48_9BACL</name>